<keyword evidence="13" id="KW-0282">Flagellum</keyword>
<keyword evidence="3 12" id="KW-0813">Transport</keyword>
<keyword evidence="4 12" id="KW-1003">Cell membrane</keyword>
<accession>A0ABQ3IXE2</accession>
<evidence type="ECO:0000256" key="12">
    <source>
        <dbReference type="RuleBase" id="RU362069"/>
    </source>
</evidence>
<feature type="transmembrane region" description="Helical" evidence="12">
    <location>
        <begin position="56"/>
        <end position="86"/>
    </location>
</feature>
<keyword evidence="11 12" id="KW-1006">Bacterial flagellum protein export</keyword>
<sequence length="257" mass="27557">MTPEMSRSGVNILRGGLAILVTVAILWIGTTGAAMAQDITLSLGEDGSLATRTIQVFVLVTLLSLVPGLAIMVTCFPFIVTVLSILRQAIGLQQSPPNMLIVSLALFLTYFIMEPVFVEAWAQGGKPFSDGALELEPAFLAAIDPFRVFMAARIDPETFANLADLRAQTAEIAIGGDAPLSLLVPSFLLSEIERAFQIGFLVFLPFLVIDLVVAAILMSMGMMMVPPAIVSLPFKLAFFVVADGWTLVSGALVRSYF</sequence>
<evidence type="ECO:0000256" key="1">
    <source>
        <dbReference type="ARBA" id="ARBA00006257"/>
    </source>
</evidence>
<keyword evidence="13" id="KW-0969">Cilium</keyword>
<comment type="subcellular location">
    <subcellularLocation>
        <location evidence="12">Cell membrane</location>
        <topology evidence="12">Multi-pass membrane protein</topology>
    </subcellularLocation>
    <subcellularLocation>
        <location evidence="12">Bacterial flagellum basal body</location>
    </subcellularLocation>
</comment>
<dbReference type="EMBL" id="BNCH01000003">
    <property type="protein sequence ID" value="GHE97691.1"/>
    <property type="molecule type" value="Genomic_DNA"/>
</dbReference>
<dbReference type="PRINTS" id="PR00951">
    <property type="entry name" value="FLGBIOSNFLIP"/>
</dbReference>
<dbReference type="PRINTS" id="PR01302">
    <property type="entry name" value="TYPE3IMPPROT"/>
</dbReference>
<keyword evidence="13" id="KW-0966">Cell projection</keyword>
<evidence type="ECO:0000256" key="8">
    <source>
        <dbReference type="ARBA" id="ARBA00022989"/>
    </source>
</evidence>
<evidence type="ECO:0000256" key="10">
    <source>
        <dbReference type="ARBA" id="ARBA00023143"/>
    </source>
</evidence>
<evidence type="ECO:0000256" key="5">
    <source>
        <dbReference type="ARBA" id="ARBA00022692"/>
    </source>
</evidence>
<dbReference type="InterPro" id="IPR005838">
    <property type="entry name" value="T3SS_IM_P"/>
</dbReference>
<keyword evidence="10" id="KW-0975">Bacterial flagellum</keyword>
<feature type="transmembrane region" description="Helical" evidence="12">
    <location>
        <begin position="195"/>
        <end position="220"/>
    </location>
</feature>
<gene>
    <name evidence="13" type="primary">fliP1</name>
    <name evidence="12" type="synonym">fliP</name>
    <name evidence="13" type="ORF">GCM10016455_17780</name>
</gene>
<evidence type="ECO:0000313" key="13">
    <source>
        <dbReference type="EMBL" id="GHE97691.1"/>
    </source>
</evidence>
<reference evidence="14" key="1">
    <citation type="journal article" date="2019" name="Int. J. Syst. Evol. Microbiol.">
        <title>The Global Catalogue of Microorganisms (GCM) 10K type strain sequencing project: providing services to taxonomists for standard genome sequencing and annotation.</title>
        <authorList>
            <consortium name="The Broad Institute Genomics Platform"/>
            <consortium name="The Broad Institute Genome Sequencing Center for Infectious Disease"/>
            <person name="Wu L."/>
            <person name="Ma J."/>
        </authorList>
    </citation>
    <scope>NUCLEOTIDE SEQUENCE [LARGE SCALE GENOMIC DNA]</scope>
    <source>
        <strain evidence="14">KCTC 42443</strain>
    </source>
</reference>
<dbReference type="Proteomes" id="UP000609802">
    <property type="component" value="Unassembled WGS sequence"/>
</dbReference>
<keyword evidence="14" id="KW-1185">Reference proteome</keyword>
<protein>
    <recommendedName>
        <fullName evidence="2 12">Flagellar biosynthetic protein FliP</fullName>
    </recommendedName>
</protein>
<comment type="function">
    <text evidence="12">Plays a role in the flagellum-specific transport system.</text>
</comment>
<feature type="transmembrane region" description="Helical" evidence="12">
    <location>
        <begin position="98"/>
        <end position="118"/>
    </location>
</feature>
<dbReference type="Pfam" id="PF00813">
    <property type="entry name" value="FliP"/>
    <property type="match status" value="1"/>
</dbReference>
<feature type="transmembrane region" description="Helical" evidence="12">
    <location>
        <begin position="232"/>
        <end position="253"/>
    </location>
</feature>
<name>A0ABQ3IXE2_9RHOB</name>
<evidence type="ECO:0000256" key="3">
    <source>
        <dbReference type="ARBA" id="ARBA00022448"/>
    </source>
</evidence>
<evidence type="ECO:0000256" key="7">
    <source>
        <dbReference type="ARBA" id="ARBA00022927"/>
    </source>
</evidence>
<dbReference type="PANTHER" id="PTHR30587:SF0">
    <property type="entry name" value="FLAGELLAR BIOSYNTHETIC PROTEIN FLIP"/>
    <property type="match status" value="1"/>
</dbReference>
<keyword evidence="6 12" id="KW-1005">Bacterial flagellum biogenesis</keyword>
<dbReference type="NCBIfam" id="NF009438">
    <property type="entry name" value="PRK12797.1"/>
    <property type="match status" value="1"/>
</dbReference>
<keyword evidence="7 12" id="KW-0653">Protein transport</keyword>
<dbReference type="PANTHER" id="PTHR30587">
    <property type="entry name" value="FLAGELLAR BIOSYNTHETIC PROTEIN FLIP"/>
    <property type="match status" value="1"/>
</dbReference>
<keyword evidence="5 12" id="KW-0812">Transmembrane</keyword>
<dbReference type="PROSITE" id="PS01060">
    <property type="entry name" value="FLIP_1"/>
    <property type="match status" value="1"/>
</dbReference>
<proteinExistence type="inferred from homology"/>
<organism evidence="13 14">
    <name type="scientific">Aliiroseovarius zhejiangensis</name>
    <dbReference type="NCBI Taxonomy" id="1632025"/>
    <lineage>
        <taxon>Bacteria</taxon>
        <taxon>Pseudomonadati</taxon>
        <taxon>Pseudomonadota</taxon>
        <taxon>Alphaproteobacteria</taxon>
        <taxon>Rhodobacterales</taxon>
        <taxon>Paracoccaceae</taxon>
        <taxon>Aliiroseovarius</taxon>
    </lineage>
</organism>
<evidence type="ECO:0000256" key="2">
    <source>
        <dbReference type="ARBA" id="ARBA00021714"/>
    </source>
</evidence>
<dbReference type="NCBIfam" id="TIGR01103">
    <property type="entry name" value="fliP"/>
    <property type="match status" value="1"/>
</dbReference>
<dbReference type="InterPro" id="IPR005837">
    <property type="entry name" value="FliP"/>
</dbReference>
<keyword evidence="8 12" id="KW-1133">Transmembrane helix</keyword>
<evidence type="ECO:0000313" key="14">
    <source>
        <dbReference type="Proteomes" id="UP000609802"/>
    </source>
</evidence>
<keyword evidence="9 12" id="KW-0472">Membrane</keyword>
<comment type="caution">
    <text evidence="13">The sequence shown here is derived from an EMBL/GenBank/DDBJ whole genome shotgun (WGS) entry which is preliminary data.</text>
</comment>
<evidence type="ECO:0000256" key="11">
    <source>
        <dbReference type="ARBA" id="ARBA00023225"/>
    </source>
</evidence>
<evidence type="ECO:0000256" key="4">
    <source>
        <dbReference type="ARBA" id="ARBA00022475"/>
    </source>
</evidence>
<comment type="similarity">
    <text evidence="1 12">Belongs to the FliP/MopC/SpaP family.</text>
</comment>
<feature type="transmembrane region" description="Helical" evidence="12">
    <location>
        <begin position="12"/>
        <end position="36"/>
    </location>
</feature>
<evidence type="ECO:0000256" key="9">
    <source>
        <dbReference type="ARBA" id="ARBA00023136"/>
    </source>
</evidence>
<evidence type="ECO:0000256" key="6">
    <source>
        <dbReference type="ARBA" id="ARBA00022795"/>
    </source>
</evidence>